<dbReference type="Proteomes" id="UP001239167">
    <property type="component" value="Unassembled WGS sequence"/>
</dbReference>
<keyword evidence="3" id="KW-1185">Reference proteome</keyword>
<comment type="caution">
    <text evidence="2">The sequence shown here is derived from an EMBL/GenBank/DDBJ whole genome shotgun (WGS) entry which is preliminary data.</text>
</comment>
<organism evidence="2 3">
    <name type="scientific">Pectinatus haikarae</name>
    <dbReference type="NCBI Taxonomy" id="349096"/>
    <lineage>
        <taxon>Bacteria</taxon>
        <taxon>Bacillati</taxon>
        <taxon>Bacillota</taxon>
        <taxon>Negativicutes</taxon>
        <taxon>Selenomonadales</taxon>
        <taxon>Selenomonadaceae</taxon>
        <taxon>Pectinatus</taxon>
    </lineage>
</organism>
<dbReference type="EMBL" id="JAUSUE010000022">
    <property type="protein sequence ID" value="MDQ0204829.1"/>
    <property type="molecule type" value="Genomic_DNA"/>
</dbReference>
<protein>
    <submittedName>
        <fullName evidence="2">Uncharacterized protein</fullName>
    </submittedName>
</protein>
<keyword evidence="1" id="KW-0472">Membrane</keyword>
<evidence type="ECO:0000256" key="1">
    <source>
        <dbReference type="SAM" id="Phobius"/>
    </source>
</evidence>
<evidence type="ECO:0000313" key="3">
    <source>
        <dbReference type="Proteomes" id="UP001239167"/>
    </source>
</evidence>
<name>A0ABT9YAG9_9FIRM</name>
<evidence type="ECO:0000313" key="2">
    <source>
        <dbReference type="EMBL" id="MDQ0204829.1"/>
    </source>
</evidence>
<feature type="transmembrane region" description="Helical" evidence="1">
    <location>
        <begin position="26"/>
        <end position="43"/>
    </location>
</feature>
<proteinExistence type="predicted"/>
<gene>
    <name evidence="2" type="ORF">J2S01_002563</name>
</gene>
<keyword evidence="1" id="KW-0812">Transmembrane</keyword>
<sequence length="46" mass="5554">MPHEEEASPNVTIEDWRFFSNYIGKRLSYVLVFLYQIAARFFAKRI</sequence>
<reference evidence="2 3" key="1">
    <citation type="submission" date="2023-07" db="EMBL/GenBank/DDBJ databases">
        <title>Genomic Encyclopedia of Type Strains, Phase IV (KMG-IV): sequencing the most valuable type-strain genomes for metagenomic binning, comparative biology and taxonomic classification.</title>
        <authorList>
            <person name="Goeker M."/>
        </authorList>
    </citation>
    <scope>NUCLEOTIDE SEQUENCE [LARGE SCALE GENOMIC DNA]</scope>
    <source>
        <strain evidence="2 3">DSM 16980</strain>
    </source>
</reference>
<accession>A0ABT9YAG9</accession>
<keyword evidence="1" id="KW-1133">Transmembrane helix</keyword>